<evidence type="ECO:0000313" key="2">
    <source>
        <dbReference type="EMBL" id="EFE76755.2"/>
    </source>
</evidence>
<evidence type="ECO:0000259" key="1">
    <source>
        <dbReference type="Pfam" id="PF04149"/>
    </source>
</evidence>
<accession>D6ADR9</accession>
<sequence>MKTGPGLFWFKSSYSNNEGGECIRSRRAALMTVGSEVAAKDSREPLVACQGPTASR</sequence>
<dbReference type="Pfam" id="PF04149">
    <property type="entry name" value="DUF397"/>
    <property type="match status" value="1"/>
</dbReference>
<dbReference type="EMBL" id="DS999644">
    <property type="protein sequence ID" value="EFE76755.2"/>
    <property type="molecule type" value="Genomic_DNA"/>
</dbReference>
<dbReference type="AlphaFoldDB" id="D6ADR9"/>
<gene>
    <name evidence="2" type="ORF">SSGG_04122</name>
</gene>
<dbReference type="Proteomes" id="UP000003986">
    <property type="component" value="Unassembled WGS sequence"/>
</dbReference>
<protein>
    <submittedName>
        <fullName evidence="2">Predicted protein</fullName>
    </submittedName>
</protein>
<evidence type="ECO:0000313" key="3">
    <source>
        <dbReference type="Proteomes" id="UP000003986"/>
    </source>
</evidence>
<proteinExistence type="predicted"/>
<reference evidence="3" key="2">
    <citation type="submission" date="2008-12" db="EMBL/GenBank/DDBJ databases">
        <title>Annotation of Streptomyces roseosporus strain NRRL 15998.</title>
        <authorList>
            <consortium name="The Broad Institute Genome Sequencing Platform"/>
            <consortium name="Broad Institute Microbial Sequencing Center"/>
            <person name="Fischbach M."/>
            <person name="Ward D."/>
            <person name="Young S."/>
            <person name="Kodira C.D."/>
            <person name="Zeng Q."/>
            <person name="Koehrsen M."/>
            <person name="Godfrey P."/>
            <person name="Alvarado L."/>
            <person name="Berlin A.M."/>
            <person name="Borenstein D."/>
            <person name="Chen Z."/>
            <person name="Engels R."/>
            <person name="Freedman E."/>
            <person name="Gellesch M."/>
            <person name="Goldberg J."/>
            <person name="Griggs A."/>
            <person name="Gujja S."/>
            <person name="Heiman D.I."/>
            <person name="Hepburn T.A."/>
            <person name="Howarth C."/>
            <person name="Jen D."/>
            <person name="Larson L."/>
            <person name="Lewis B."/>
            <person name="Mehta T."/>
            <person name="Park D."/>
            <person name="Pearson M."/>
            <person name="Roberts A."/>
            <person name="Saif S."/>
            <person name="Shea T.D."/>
            <person name="Shenoy N."/>
            <person name="Sisk P."/>
            <person name="Stolte C."/>
            <person name="Sykes S.N."/>
            <person name="Walk T."/>
            <person name="White J."/>
            <person name="Yandava C."/>
            <person name="Straight P."/>
            <person name="Clardy J."/>
            <person name="Hung D."/>
            <person name="Kolter R."/>
            <person name="Mekalanos J."/>
            <person name="Walker S."/>
            <person name="Walsh C.T."/>
            <person name="Wieland B.L.C."/>
            <person name="Ilzarbe M."/>
            <person name="Galagan J."/>
            <person name="Nusbaum C."/>
            <person name="Birren B."/>
        </authorList>
    </citation>
    <scope>NUCLEOTIDE SEQUENCE [LARGE SCALE GENOMIC DNA]</scope>
    <source>
        <strain evidence="3">NRRL 15998</strain>
    </source>
</reference>
<name>D6ADR9_STRFL</name>
<reference evidence="3" key="1">
    <citation type="submission" date="2008-10" db="EMBL/GenBank/DDBJ databases">
        <authorList>
            <person name="Molnar K."/>
        </authorList>
    </citation>
    <scope>NUCLEOTIDE SEQUENCE [LARGE SCALE GENOMIC DNA]</scope>
    <source>
        <strain evidence="3">NRRL 15998</strain>
    </source>
</reference>
<organism evidence="2 3">
    <name type="scientific">Streptomyces filamentosus NRRL 15998</name>
    <dbReference type="NCBI Taxonomy" id="457431"/>
    <lineage>
        <taxon>Bacteria</taxon>
        <taxon>Bacillati</taxon>
        <taxon>Actinomycetota</taxon>
        <taxon>Actinomycetes</taxon>
        <taxon>Kitasatosporales</taxon>
        <taxon>Streptomycetaceae</taxon>
        <taxon>Streptomyces</taxon>
    </lineage>
</organism>
<feature type="domain" description="DUF397" evidence="1">
    <location>
        <begin position="9"/>
        <end position="45"/>
    </location>
</feature>
<dbReference type="InterPro" id="IPR007278">
    <property type="entry name" value="DUF397"/>
</dbReference>